<dbReference type="RefSeq" id="YP_009449230.1">
    <property type="nucleotide sequence ID" value="NC_036594.1"/>
</dbReference>
<protein>
    <submittedName>
        <fullName evidence="1">Uncharacterized protein</fullName>
    </submittedName>
</protein>
<keyword evidence="2" id="KW-1185">Reference proteome</keyword>
<sequence length="375" mass="40632">MQQQEQAKQFIYYKNFDASKLTLGEPKLIEYVGDDGKKGTLTSIPIQYNYGTVEKPSHADLNVISCNLKCKFGVYPFMSKGKVKYTVSYDVDKSNNDEAQFEQFNINLRNALAVLLCRIKDKIGATNLPDAEEASIPAIAKLVMDPVVRVRLDKNKKPKEGPPVLNPKIDGKAIDEVFCVYVDTEEVDPTSGKKKQEKKPVAMNSMIKTAHSGLLYLTYPSILRTTGNFLQVKLLNCYLSSTKRASAAPQLSGNDIGQYYSADGNIVEQVNTLKSHTEDDIKKLLEKTSGAPAGAGASAGVPNMNGPLSAMMGSAVPSTPNASTPSFHNGLGGTVPGMPSGFNGNFNGIPNNHHVVPQTPVPTQYQQPGFPGFPQ</sequence>
<gene>
    <name evidence="1" type="ORF">ORPV_1024</name>
</gene>
<name>A0A2I2L5V3_9VIRU</name>
<evidence type="ECO:0000313" key="1">
    <source>
        <dbReference type="EMBL" id="SNW62928.1"/>
    </source>
</evidence>
<accession>A0A2I2L5V3</accession>
<proteinExistence type="predicted"/>
<dbReference type="KEGG" id="vg:35381680"/>
<organism evidence="1">
    <name type="scientific">Orpheovirus IHUMI-LCC2</name>
    <dbReference type="NCBI Taxonomy" id="2023057"/>
    <lineage>
        <taxon>Viruses</taxon>
        <taxon>Varidnaviria</taxon>
        <taxon>Bamfordvirae</taxon>
        <taxon>Nucleocytoviricota</taxon>
        <taxon>Megaviricetes</taxon>
        <taxon>Pimascovirales</taxon>
        <taxon>Ocovirineae</taxon>
        <taxon>Orpheoviridae</taxon>
        <taxon>Alphaorpheovirus</taxon>
        <taxon>Alphaorpheovirus massiliense</taxon>
    </lineage>
</organism>
<dbReference type="GeneID" id="35381680"/>
<dbReference type="Proteomes" id="UP000236316">
    <property type="component" value="Segment"/>
</dbReference>
<dbReference type="EMBL" id="LT906555">
    <property type="protein sequence ID" value="SNW62928.1"/>
    <property type="molecule type" value="Genomic_DNA"/>
</dbReference>
<evidence type="ECO:0000313" key="2">
    <source>
        <dbReference type="Proteomes" id="UP000236316"/>
    </source>
</evidence>
<reference evidence="1" key="1">
    <citation type="submission" date="2017-08" db="EMBL/GenBank/DDBJ databases">
        <authorList>
            <consortium name="Urmite Genomes"/>
        </authorList>
    </citation>
    <scope>NUCLEOTIDE SEQUENCE [LARGE SCALE GENOMIC DNA]</scope>
    <source>
        <strain evidence="1">IHUMI-LCC2</strain>
    </source>
</reference>